<keyword evidence="3" id="KW-1185">Reference proteome</keyword>
<feature type="domain" description="Transcriptional regulator SbtR-like C-terminal" evidence="1">
    <location>
        <begin position="12"/>
        <end position="70"/>
    </location>
</feature>
<dbReference type="EMBL" id="BAABFR010000003">
    <property type="protein sequence ID" value="GAA4383579.1"/>
    <property type="molecule type" value="Genomic_DNA"/>
</dbReference>
<dbReference type="SUPFAM" id="SSF48498">
    <property type="entry name" value="Tetracyclin repressor-like, C-terminal domain"/>
    <property type="match status" value="1"/>
</dbReference>
<proteinExistence type="predicted"/>
<dbReference type="InterPro" id="IPR036271">
    <property type="entry name" value="Tet_transcr_reg_TetR-rel_C_sf"/>
</dbReference>
<sequence length="72" mass="7717">MRHPLPDYFRERLGPALGTLLTAAAADGAVRPDVGAQDLLYAVALLCQPVPGQGPEYGRRMVSVLVDGLRIM</sequence>
<dbReference type="InterPro" id="IPR049445">
    <property type="entry name" value="TetR_SbtR-like_C"/>
</dbReference>
<organism evidence="2 3">
    <name type="scientific">Tsukamurella soli</name>
    <dbReference type="NCBI Taxonomy" id="644556"/>
    <lineage>
        <taxon>Bacteria</taxon>
        <taxon>Bacillati</taxon>
        <taxon>Actinomycetota</taxon>
        <taxon>Actinomycetes</taxon>
        <taxon>Mycobacteriales</taxon>
        <taxon>Tsukamurellaceae</taxon>
        <taxon>Tsukamurella</taxon>
    </lineage>
</organism>
<evidence type="ECO:0000313" key="3">
    <source>
        <dbReference type="Proteomes" id="UP001500635"/>
    </source>
</evidence>
<accession>A0ABP8J207</accession>
<evidence type="ECO:0000313" key="2">
    <source>
        <dbReference type="EMBL" id="GAA4383579.1"/>
    </source>
</evidence>
<protein>
    <recommendedName>
        <fullName evidence="1">Transcriptional regulator SbtR-like C-terminal domain-containing protein</fullName>
    </recommendedName>
</protein>
<dbReference type="Gene3D" id="1.10.357.10">
    <property type="entry name" value="Tetracycline Repressor, domain 2"/>
    <property type="match status" value="1"/>
</dbReference>
<gene>
    <name evidence="2" type="ORF">GCM10023147_02910</name>
</gene>
<evidence type="ECO:0000259" key="1">
    <source>
        <dbReference type="Pfam" id="PF21597"/>
    </source>
</evidence>
<dbReference type="RefSeq" id="WP_344989852.1">
    <property type="nucleotide sequence ID" value="NZ_BAABFR010000003.1"/>
</dbReference>
<reference evidence="3" key="1">
    <citation type="journal article" date="2019" name="Int. J. Syst. Evol. Microbiol.">
        <title>The Global Catalogue of Microorganisms (GCM) 10K type strain sequencing project: providing services to taxonomists for standard genome sequencing and annotation.</title>
        <authorList>
            <consortium name="The Broad Institute Genomics Platform"/>
            <consortium name="The Broad Institute Genome Sequencing Center for Infectious Disease"/>
            <person name="Wu L."/>
            <person name="Ma J."/>
        </authorList>
    </citation>
    <scope>NUCLEOTIDE SEQUENCE [LARGE SCALE GENOMIC DNA]</scope>
    <source>
        <strain evidence="3">JCM 17688</strain>
    </source>
</reference>
<name>A0ABP8J207_9ACTN</name>
<dbReference type="Pfam" id="PF21597">
    <property type="entry name" value="TetR_C_43"/>
    <property type="match status" value="1"/>
</dbReference>
<comment type="caution">
    <text evidence="2">The sequence shown here is derived from an EMBL/GenBank/DDBJ whole genome shotgun (WGS) entry which is preliminary data.</text>
</comment>
<dbReference type="Proteomes" id="UP001500635">
    <property type="component" value="Unassembled WGS sequence"/>
</dbReference>